<comment type="function">
    <text evidence="1">Functions as an U snRNP-specific nuclear import adapter. Involved in the trimethylguanosine (m3G)-cap-dependent nuclear import of U snRNPs. Binds specifically to the terminal m3G-cap U snRNAs.</text>
</comment>
<name>A0AAW1V3E7_9CUCU</name>
<keyword evidence="7" id="KW-0963">Cytoplasm</keyword>
<evidence type="ECO:0000313" key="12">
    <source>
        <dbReference type="EMBL" id="KAK9887649.1"/>
    </source>
</evidence>
<dbReference type="GO" id="GO:0061015">
    <property type="term" value="P:snRNA import into nucleus"/>
    <property type="evidence" value="ECO:0007669"/>
    <property type="project" value="InterPro"/>
</dbReference>
<keyword evidence="9" id="KW-0539">Nucleus</keyword>
<evidence type="ECO:0000256" key="4">
    <source>
        <dbReference type="ARBA" id="ARBA00007540"/>
    </source>
</evidence>
<dbReference type="Pfam" id="PF21974">
    <property type="entry name" value="SPN1_m3Gcap_bd"/>
    <property type="match status" value="1"/>
</dbReference>
<proteinExistence type="inferred from homology"/>
<dbReference type="InterPro" id="IPR017336">
    <property type="entry name" value="Snurportin-1"/>
</dbReference>
<evidence type="ECO:0000256" key="5">
    <source>
        <dbReference type="ARBA" id="ARBA00016034"/>
    </source>
</evidence>
<dbReference type="EMBL" id="JARQZJ010000118">
    <property type="protein sequence ID" value="KAK9887649.1"/>
    <property type="molecule type" value="Genomic_DNA"/>
</dbReference>
<dbReference type="GO" id="GO:0005737">
    <property type="term" value="C:cytoplasm"/>
    <property type="evidence" value="ECO:0007669"/>
    <property type="project" value="UniProtKB-SubCell"/>
</dbReference>
<evidence type="ECO:0000256" key="10">
    <source>
        <dbReference type="SAM" id="MobiDB-lite"/>
    </source>
</evidence>
<dbReference type="PANTHER" id="PTHR13403">
    <property type="entry name" value="SNURPORTIN1 RNUT1 PROTEIN RNA, U TRANSPORTER 1"/>
    <property type="match status" value="1"/>
</dbReference>
<keyword evidence="6" id="KW-0813">Transport</keyword>
<dbReference type="InterPro" id="IPR047857">
    <property type="entry name" value="Snurportin1_C"/>
</dbReference>
<evidence type="ECO:0000313" key="13">
    <source>
        <dbReference type="Proteomes" id="UP001431783"/>
    </source>
</evidence>
<keyword evidence="13" id="KW-1185">Reference proteome</keyword>
<evidence type="ECO:0000256" key="7">
    <source>
        <dbReference type="ARBA" id="ARBA00022490"/>
    </source>
</evidence>
<evidence type="ECO:0000259" key="11">
    <source>
        <dbReference type="Pfam" id="PF21974"/>
    </source>
</evidence>
<evidence type="ECO:0000256" key="2">
    <source>
        <dbReference type="ARBA" id="ARBA00004123"/>
    </source>
</evidence>
<dbReference type="SUPFAM" id="SSF56091">
    <property type="entry name" value="DNA ligase/mRNA capping enzyme, catalytic domain"/>
    <property type="match status" value="1"/>
</dbReference>
<dbReference type="AlphaFoldDB" id="A0AAW1V3E7"/>
<dbReference type="GO" id="GO:0003723">
    <property type="term" value="F:RNA binding"/>
    <property type="evidence" value="ECO:0007669"/>
    <property type="project" value="UniProtKB-KW"/>
</dbReference>
<dbReference type="Gene3D" id="3.30.470.30">
    <property type="entry name" value="DNA ligase/mRNA capping enzyme"/>
    <property type="match status" value="1"/>
</dbReference>
<dbReference type="PANTHER" id="PTHR13403:SF6">
    <property type="entry name" value="SNURPORTIN-1"/>
    <property type="match status" value="1"/>
</dbReference>
<evidence type="ECO:0000256" key="1">
    <source>
        <dbReference type="ARBA" id="ARBA00003975"/>
    </source>
</evidence>
<sequence length="352" mass="40670">MEEKDVASGQSSEDSKGYGRSDGTNTEARVSPETNFSQLFKNNGKTLESAIDQRKLTYHQVKKEKYSELVDKNRELSELFEEIEVGDLLENVMEYEVGAEVENEMQNQPMETDAPVTYHKKKIIMFRVTESEWLTEIPEDFPDDWLVKFCPKGSRRLVLCKERTTKVFDKYGIFQWEFQSNIPGGGGHPEFSCSTPGLTVLDCVYHNPTGTFFILDVIIWNGASLLNCDAEMRHYFIRSKYLENPEYFEEYDEDSFRFEVAYDYGADPSNISLHLSQYDTYCNVACEGVLFYHRESPYISGSTDREVEKMWKTEKMNMEITTIEAPVVYIPRRATAHRGKSVAHSSRMDFAP</sequence>
<dbReference type="CDD" id="cd09232">
    <property type="entry name" value="Snurportin-1_C"/>
    <property type="match status" value="1"/>
</dbReference>
<organism evidence="12 13">
    <name type="scientific">Henosepilachna vigintioctopunctata</name>
    <dbReference type="NCBI Taxonomy" id="420089"/>
    <lineage>
        <taxon>Eukaryota</taxon>
        <taxon>Metazoa</taxon>
        <taxon>Ecdysozoa</taxon>
        <taxon>Arthropoda</taxon>
        <taxon>Hexapoda</taxon>
        <taxon>Insecta</taxon>
        <taxon>Pterygota</taxon>
        <taxon>Neoptera</taxon>
        <taxon>Endopterygota</taxon>
        <taxon>Coleoptera</taxon>
        <taxon>Polyphaga</taxon>
        <taxon>Cucujiformia</taxon>
        <taxon>Coccinelloidea</taxon>
        <taxon>Coccinellidae</taxon>
        <taxon>Epilachninae</taxon>
        <taxon>Epilachnini</taxon>
        <taxon>Henosepilachna</taxon>
    </lineage>
</organism>
<dbReference type="GO" id="GO:0005634">
    <property type="term" value="C:nucleus"/>
    <property type="evidence" value="ECO:0007669"/>
    <property type="project" value="UniProtKB-SubCell"/>
</dbReference>
<accession>A0AAW1V3E7</accession>
<feature type="region of interest" description="Disordered" evidence="10">
    <location>
        <begin position="1"/>
        <end position="38"/>
    </location>
</feature>
<comment type="similarity">
    <text evidence="4">Belongs to the snurportin family.</text>
</comment>
<comment type="caution">
    <text evidence="12">The sequence shown here is derived from an EMBL/GenBank/DDBJ whole genome shotgun (WGS) entry which is preliminary data.</text>
</comment>
<dbReference type="Proteomes" id="UP001431783">
    <property type="component" value="Unassembled WGS sequence"/>
</dbReference>
<reference evidence="12 13" key="1">
    <citation type="submission" date="2023-03" db="EMBL/GenBank/DDBJ databases">
        <title>Genome insight into feeding habits of ladybird beetles.</title>
        <authorList>
            <person name="Li H.-S."/>
            <person name="Huang Y.-H."/>
            <person name="Pang H."/>
        </authorList>
    </citation>
    <scope>NUCLEOTIDE SEQUENCE [LARGE SCALE GENOMIC DNA]</scope>
    <source>
        <strain evidence="12">SYSU_2023b</strain>
        <tissue evidence="12">Whole body</tissue>
    </source>
</reference>
<evidence type="ECO:0000256" key="6">
    <source>
        <dbReference type="ARBA" id="ARBA00022448"/>
    </source>
</evidence>
<evidence type="ECO:0000256" key="9">
    <source>
        <dbReference type="ARBA" id="ARBA00023242"/>
    </source>
</evidence>
<feature type="compositionally biased region" description="Polar residues" evidence="10">
    <location>
        <begin position="22"/>
        <end position="38"/>
    </location>
</feature>
<keyword evidence="8" id="KW-0694">RNA-binding</keyword>
<protein>
    <recommendedName>
        <fullName evidence="5">Snurportin-1</fullName>
    </recommendedName>
</protein>
<evidence type="ECO:0000256" key="8">
    <source>
        <dbReference type="ARBA" id="ARBA00022884"/>
    </source>
</evidence>
<feature type="domain" description="Snurportin-1 m3G cap-binding" evidence="11">
    <location>
        <begin position="130"/>
        <end position="303"/>
    </location>
</feature>
<evidence type="ECO:0000256" key="3">
    <source>
        <dbReference type="ARBA" id="ARBA00004496"/>
    </source>
</evidence>
<comment type="subcellular location">
    <subcellularLocation>
        <location evidence="3">Cytoplasm</location>
    </subcellularLocation>
    <subcellularLocation>
        <location evidence="2">Nucleus</location>
    </subcellularLocation>
</comment>
<gene>
    <name evidence="12" type="ORF">WA026_023728</name>
</gene>